<dbReference type="OrthoDB" id="10677453at2759"/>
<evidence type="ECO:0000313" key="2">
    <source>
        <dbReference type="EMBL" id="ORX53800.1"/>
    </source>
</evidence>
<feature type="region of interest" description="Disordered" evidence="1">
    <location>
        <begin position="141"/>
        <end position="175"/>
    </location>
</feature>
<evidence type="ECO:0000313" key="3">
    <source>
        <dbReference type="Proteomes" id="UP000193719"/>
    </source>
</evidence>
<dbReference type="Proteomes" id="UP000193719">
    <property type="component" value="Unassembled WGS sequence"/>
</dbReference>
<feature type="compositionally biased region" description="Acidic residues" evidence="1">
    <location>
        <begin position="148"/>
        <end position="162"/>
    </location>
</feature>
<feature type="compositionally biased region" description="Basic residues" evidence="1">
    <location>
        <begin position="598"/>
        <end position="617"/>
    </location>
</feature>
<sequence>MVNRNKRSIDKVKRSEDTKEFCKKIKRELINLKNNGSIQIYQNQNLYPKEEYSKSKNKENNNLDIVNEDQIQSKYKKERKKYTRRYNRQDRLKEAITQELNSCDILSKNLNLFSKIIDELKSDLENLLIKLENPKKYIEAELNNDSNDNNDDENTDNDGENIDNEKKEGSVKEVDPNNIKKKKKYGFNIVRKVNGHIKRIKALNEFSELSINTIQVNKKLISNEIKIIKESNSNDSTDINIVIHLMKNIPETSVAIFTEEITQYLNKLIKKYSSLFKNENETAIENFKEKEFSNANGLSKNTKSDLNSKKIEIIENKVSKDIIDIVENESSNKTMKTNDNIINSKKKKDISENTHLIKPYKSQNGKEISKEGNTIMVADNSTLKNTFDDDIIIKDLNISKNNASSGILKNTNIQKSDTNRIESDNDSTDHSLMKKSNKMIGNNDNILIEIKDTTKKNVDKCKQNNTKRNEIIFKDNNDDHSNNTDYIDEPSSNYFEDEEDDDIMLINRQSYCNSKSKSNKNTINDKDDKDKEKINNVNDIENNDIIDDIDNNVIEDSIIINDIDDNVIGDSVIINNIDDNKKSMNNKSTPTSTTTTTNKRRKRRGRTNLSQSRKKSNTKAITKKPELEIIEID</sequence>
<feature type="region of interest" description="Disordered" evidence="1">
    <location>
        <begin position="472"/>
        <end position="495"/>
    </location>
</feature>
<organism evidence="2 3">
    <name type="scientific">Piromyces finnis</name>
    <dbReference type="NCBI Taxonomy" id="1754191"/>
    <lineage>
        <taxon>Eukaryota</taxon>
        <taxon>Fungi</taxon>
        <taxon>Fungi incertae sedis</taxon>
        <taxon>Chytridiomycota</taxon>
        <taxon>Chytridiomycota incertae sedis</taxon>
        <taxon>Neocallimastigomycetes</taxon>
        <taxon>Neocallimastigales</taxon>
        <taxon>Neocallimastigaceae</taxon>
        <taxon>Piromyces</taxon>
    </lineage>
</organism>
<feature type="compositionally biased region" description="Basic and acidic residues" evidence="1">
    <location>
        <begin position="163"/>
        <end position="175"/>
    </location>
</feature>
<feature type="compositionally biased region" description="Basic and acidic residues" evidence="1">
    <location>
        <begin position="472"/>
        <end position="482"/>
    </location>
</feature>
<proteinExistence type="predicted"/>
<evidence type="ECO:0000256" key="1">
    <source>
        <dbReference type="SAM" id="MobiDB-lite"/>
    </source>
</evidence>
<feature type="compositionally biased region" description="Low complexity" evidence="1">
    <location>
        <begin position="578"/>
        <end position="597"/>
    </location>
</feature>
<reference evidence="2 3" key="2">
    <citation type="submission" date="2016-08" db="EMBL/GenBank/DDBJ databases">
        <title>Pervasive Adenine N6-methylation of Active Genes in Fungi.</title>
        <authorList>
            <consortium name="DOE Joint Genome Institute"/>
            <person name="Mondo S.J."/>
            <person name="Dannebaum R.O."/>
            <person name="Kuo R.C."/>
            <person name="Labutti K."/>
            <person name="Haridas S."/>
            <person name="Kuo A."/>
            <person name="Salamov A."/>
            <person name="Ahrendt S.R."/>
            <person name="Lipzen A."/>
            <person name="Sullivan W."/>
            <person name="Andreopoulos W.B."/>
            <person name="Clum A."/>
            <person name="Lindquist E."/>
            <person name="Daum C."/>
            <person name="Ramamoorthy G.K."/>
            <person name="Gryganskyi A."/>
            <person name="Culley D."/>
            <person name="Magnuson J.K."/>
            <person name="James T.Y."/>
            <person name="O'Malley M.A."/>
            <person name="Stajich J.E."/>
            <person name="Spatafora J.W."/>
            <person name="Visel A."/>
            <person name="Grigoriev I.V."/>
        </authorList>
    </citation>
    <scope>NUCLEOTIDE SEQUENCE [LARGE SCALE GENOMIC DNA]</scope>
    <source>
        <strain evidence="3">finn</strain>
    </source>
</reference>
<dbReference type="AlphaFoldDB" id="A0A1Y1VER1"/>
<reference evidence="2 3" key="1">
    <citation type="submission" date="2016-08" db="EMBL/GenBank/DDBJ databases">
        <title>Genomes of anaerobic fungi encode conserved fungal cellulosomes for biomass hydrolysis.</title>
        <authorList>
            <consortium name="DOE Joint Genome Institute"/>
            <person name="Haitjema C.H."/>
            <person name="Gilmore S.P."/>
            <person name="Henske J.K."/>
            <person name="Solomon K.V."/>
            <person name="De Groot R."/>
            <person name="Kuo A."/>
            <person name="Mondo S.J."/>
            <person name="Salamov A.A."/>
            <person name="Labutti K."/>
            <person name="Zhao Z."/>
            <person name="Chiniquy J."/>
            <person name="Barry K."/>
            <person name="Brewer H.M."/>
            <person name="Purvine S.O."/>
            <person name="Wright A.T."/>
            <person name="Boxma B."/>
            <person name="Van Alen T."/>
            <person name="Hackstein J.H."/>
            <person name="Baker S.E."/>
            <person name="Grigoriev I.V."/>
            <person name="O'Malley M.A."/>
        </authorList>
    </citation>
    <scope>NUCLEOTIDE SEQUENCE [LARGE SCALE GENOMIC DNA]</scope>
    <source>
        <strain evidence="3">finn</strain>
    </source>
</reference>
<name>A0A1Y1VER1_9FUNG</name>
<protein>
    <submittedName>
        <fullName evidence="2">Uncharacterized protein</fullName>
    </submittedName>
</protein>
<gene>
    <name evidence="2" type="ORF">BCR36DRAFT_21043</name>
</gene>
<comment type="caution">
    <text evidence="2">The sequence shown here is derived from an EMBL/GenBank/DDBJ whole genome shotgun (WGS) entry which is preliminary data.</text>
</comment>
<dbReference type="EMBL" id="MCFH01000012">
    <property type="protein sequence ID" value="ORX53800.1"/>
    <property type="molecule type" value="Genomic_DNA"/>
</dbReference>
<feature type="region of interest" description="Disordered" evidence="1">
    <location>
        <begin position="578"/>
        <end position="626"/>
    </location>
</feature>
<keyword evidence="3" id="KW-1185">Reference proteome</keyword>
<accession>A0A1Y1VER1</accession>